<feature type="binding site" evidence="13">
    <location>
        <position position="254"/>
    </location>
    <ligand>
        <name>NAD(+)</name>
        <dbReference type="ChEBI" id="CHEBI:57540"/>
    </ligand>
</feature>
<protein>
    <recommendedName>
        <fullName evidence="10">Glycerol-3-phosphate dehydrogenase [NAD(P)+]</fullName>
        <ecNumber evidence="10">1.1.1.94</ecNumber>
    </recommendedName>
    <alternativeName>
        <fullName evidence="10">NAD(P)(+)-dependent glycerol-3-phosphate dehydrogenase</fullName>
    </alternativeName>
    <alternativeName>
        <fullName evidence="10">NAD(P)H-dependent dihydroxyacetone-phosphate reductase</fullName>
    </alternativeName>
</protein>
<evidence type="ECO:0000256" key="2">
    <source>
        <dbReference type="ARBA" id="ARBA00022516"/>
    </source>
</evidence>
<feature type="binding site" evidence="10">
    <location>
        <position position="107"/>
    </location>
    <ligand>
        <name>sn-glycerol 3-phosphate</name>
        <dbReference type="ChEBI" id="CHEBI:57597"/>
    </ligand>
</feature>
<dbReference type="PIRSF" id="PIRSF000114">
    <property type="entry name" value="Glycerol-3-P_dh"/>
    <property type="match status" value="1"/>
</dbReference>
<feature type="binding site" evidence="10">
    <location>
        <position position="135"/>
    </location>
    <ligand>
        <name>sn-glycerol 3-phosphate</name>
        <dbReference type="ChEBI" id="CHEBI:57597"/>
    </ligand>
</feature>
<dbReference type="Pfam" id="PF01210">
    <property type="entry name" value="NAD_Gly3P_dh_N"/>
    <property type="match status" value="1"/>
</dbReference>
<keyword evidence="8 10" id="KW-0594">Phospholipid biosynthesis</keyword>
<dbReference type="InterPro" id="IPR008927">
    <property type="entry name" value="6-PGluconate_DH-like_C_sf"/>
</dbReference>
<keyword evidence="19" id="KW-1185">Reference proteome</keyword>
<evidence type="ECO:0000256" key="9">
    <source>
        <dbReference type="ARBA" id="ARBA00023264"/>
    </source>
</evidence>
<feature type="binding site" evidence="10">
    <location>
        <position position="254"/>
    </location>
    <ligand>
        <name>sn-glycerol 3-phosphate</name>
        <dbReference type="ChEBI" id="CHEBI:57597"/>
    </ligand>
</feature>
<feature type="binding site" evidence="10">
    <location>
        <position position="255"/>
    </location>
    <ligand>
        <name>sn-glycerol 3-phosphate</name>
        <dbReference type="ChEBI" id="CHEBI:57597"/>
    </ligand>
</feature>
<comment type="function">
    <text evidence="10">Catalyzes the reduction of the glycolytic intermediate dihydroxyacetone phosphate (DHAP) to sn-glycerol 3-phosphate (G3P), the key precursor for phospholipid synthesis.</text>
</comment>
<comment type="catalytic activity">
    <reaction evidence="10 15">
        <text>sn-glycerol 3-phosphate + NADP(+) = dihydroxyacetone phosphate + NADPH + H(+)</text>
        <dbReference type="Rhea" id="RHEA:11096"/>
        <dbReference type="ChEBI" id="CHEBI:15378"/>
        <dbReference type="ChEBI" id="CHEBI:57597"/>
        <dbReference type="ChEBI" id="CHEBI:57642"/>
        <dbReference type="ChEBI" id="CHEBI:57783"/>
        <dbReference type="ChEBI" id="CHEBI:58349"/>
        <dbReference type="EC" id="1.1.1.94"/>
    </reaction>
</comment>
<feature type="active site" description="Proton acceptor" evidence="10 11">
    <location>
        <position position="190"/>
    </location>
</feature>
<feature type="binding site" evidence="10">
    <location>
        <position position="190"/>
    </location>
    <ligand>
        <name>sn-glycerol 3-phosphate</name>
        <dbReference type="ChEBI" id="CHEBI:57597"/>
    </ligand>
</feature>
<comment type="similarity">
    <text evidence="1 10 14">Belongs to the NAD-dependent glycerol-3-phosphate dehydrogenase family.</text>
</comment>
<dbReference type="PROSITE" id="PS00957">
    <property type="entry name" value="NAD_G3PDH"/>
    <property type="match status" value="1"/>
</dbReference>
<feature type="binding site" evidence="10">
    <location>
        <position position="33"/>
    </location>
    <ligand>
        <name>NADPH</name>
        <dbReference type="ChEBI" id="CHEBI:57783"/>
    </ligand>
</feature>
<keyword evidence="4 10" id="KW-0521">NADP</keyword>
<comment type="catalytic activity">
    <reaction evidence="10">
        <text>sn-glycerol 3-phosphate + NAD(+) = dihydroxyacetone phosphate + NADH + H(+)</text>
        <dbReference type="Rhea" id="RHEA:11092"/>
        <dbReference type="ChEBI" id="CHEBI:15378"/>
        <dbReference type="ChEBI" id="CHEBI:57540"/>
        <dbReference type="ChEBI" id="CHEBI:57597"/>
        <dbReference type="ChEBI" id="CHEBI:57642"/>
        <dbReference type="ChEBI" id="CHEBI:57945"/>
        <dbReference type="EC" id="1.1.1.94"/>
    </reaction>
</comment>
<evidence type="ECO:0000256" key="10">
    <source>
        <dbReference type="HAMAP-Rule" id="MF_00394"/>
    </source>
</evidence>
<organism evidence="18 19">
    <name type="scientific">Oricola cellulosilytica</name>
    <dbReference type="NCBI Taxonomy" id="1429082"/>
    <lineage>
        <taxon>Bacteria</taxon>
        <taxon>Pseudomonadati</taxon>
        <taxon>Pseudomonadota</taxon>
        <taxon>Alphaproteobacteria</taxon>
        <taxon>Hyphomicrobiales</taxon>
        <taxon>Ahrensiaceae</taxon>
        <taxon>Oricola</taxon>
    </lineage>
</organism>
<feature type="binding site" evidence="10">
    <location>
        <position position="13"/>
    </location>
    <ligand>
        <name>NADPH</name>
        <dbReference type="ChEBI" id="CHEBI:57783"/>
    </ligand>
</feature>
<evidence type="ECO:0000259" key="16">
    <source>
        <dbReference type="Pfam" id="PF01210"/>
    </source>
</evidence>
<comment type="pathway">
    <text evidence="10">Membrane lipid metabolism; glycerophospholipid metabolism.</text>
</comment>
<dbReference type="SUPFAM" id="SSF51735">
    <property type="entry name" value="NAD(P)-binding Rossmann-fold domains"/>
    <property type="match status" value="1"/>
</dbReference>
<comment type="caution">
    <text evidence="10">Lacks conserved residue(s) required for the propagation of feature annotation.</text>
</comment>
<dbReference type="GO" id="GO:0141153">
    <property type="term" value="F:glycerol-3-phosphate dehydrogenase (NADP+) activity"/>
    <property type="evidence" value="ECO:0007669"/>
    <property type="project" value="RHEA"/>
</dbReference>
<comment type="subcellular location">
    <subcellularLocation>
        <location evidence="10">Cytoplasm</location>
    </subcellularLocation>
</comment>
<dbReference type="RefSeq" id="WP_131564238.1">
    <property type="nucleotide sequence ID" value="NZ_JAINFK010000001.1"/>
</dbReference>
<dbReference type="EMBL" id="SJST01000001">
    <property type="protein sequence ID" value="TCD15888.1"/>
    <property type="molecule type" value="Genomic_DNA"/>
</dbReference>
<feature type="binding site" evidence="12">
    <location>
        <begin position="254"/>
        <end position="255"/>
    </location>
    <ligand>
        <name>substrate</name>
    </ligand>
</feature>
<feature type="binding site" evidence="10">
    <location>
        <position position="243"/>
    </location>
    <ligand>
        <name>sn-glycerol 3-phosphate</name>
        <dbReference type="ChEBI" id="CHEBI:57597"/>
    </ligand>
</feature>
<evidence type="ECO:0000256" key="3">
    <source>
        <dbReference type="ARBA" id="ARBA00022741"/>
    </source>
</evidence>
<feature type="binding site" evidence="13">
    <location>
        <begin position="9"/>
        <end position="14"/>
    </location>
    <ligand>
        <name>NAD(+)</name>
        <dbReference type="ChEBI" id="CHEBI:57540"/>
    </ligand>
</feature>
<feature type="binding site" evidence="13">
    <location>
        <position position="139"/>
    </location>
    <ligand>
        <name>NAD(+)</name>
        <dbReference type="ChEBI" id="CHEBI:57540"/>
    </ligand>
</feature>
<dbReference type="FunFam" id="3.40.50.720:FF:000019">
    <property type="entry name" value="Glycerol-3-phosphate dehydrogenase [NAD(P)+]"/>
    <property type="match status" value="1"/>
</dbReference>
<keyword evidence="9 10" id="KW-1208">Phospholipid metabolism</keyword>
<dbReference type="EC" id="1.1.1.94" evidence="10"/>
<evidence type="ECO:0000256" key="1">
    <source>
        <dbReference type="ARBA" id="ARBA00011009"/>
    </source>
</evidence>
<dbReference type="GO" id="GO:0046167">
    <property type="term" value="P:glycerol-3-phosphate biosynthetic process"/>
    <property type="evidence" value="ECO:0007669"/>
    <property type="project" value="UniProtKB-UniRule"/>
</dbReference>
<dbReference type="GO" id="GO:0141152">
    <property type="term" value="F:glycerol-3-phosphate dehydrogenase (NAD+) activity"/>
    <property type="evidence" value="ECO:0007669"/>
    <property type="project" value="RHEA"/>
</dbReference>
<feature type="domain" description="Glycerol-3-phosphate dehydrogenase NAD-dependent C-terminal" evidence="17">
    <location>
        <begin position="179"/>
        <end position="314"/>
    </location>
</feature>
<dbReference type="InterPro" id="IPR013328">
    <property type="entry name" value="6PGD_dom2"/>
</dbReference>
<evidence type="ECO:0000256" key="7">
    <source>
        <dbReference type="ARBA" id="ARBA00023098"/>
    </source>
</evidence>
<evidence type="ECO:0000256" key="6">
    <source>
        <dbReference type="ARBA" id="ARBA00023027"/>
    </source>
</evidence>
<dbReference type="GO" id="GO:0051287">
    <property type="term" value="F:NAD binding"/>
    <property type="evidence" value="ECO:0007669"/>
    <property type="project" value="InterPro"/>
</dbReference>
<keyword evidence="2 10" id="KW-0444">Lipid biosynthesis</keyword>
<feature type="binding site" evidence="10">
    <location>
        <position position="107"/>
    </location>
    <ligand>
        <name>NADPH</name>
        <dbReference type="ChEBI" id="CHEBI:57783"/>
    </ligand>
</feature>
<dbReference type="UniPathway" id="UPA00940"/>
<dbReference type="AlphaFoldDB" id="A0A4R0PFM6"/>
<accession>A0A4R0PFM6</accession>
<dbReference type="Gene3D" id="3.40.50.720">
    <property type="entry name" value="NAD(P)-binding Rossmann-like Domain"/>
    <property type="match status" value="1"/>
</dbReference>
<feature type="binding site" evidence="10">
    <location>
        <position position="137"/>
    </location>
    <ligand>
        <name>sn-glycerol 3-phosphate</name>
        <dbReference type="ChEBI" id="CHEBI:57597"/>
    </ligand>
</feature>
<feature type="binding site" evidence="10">
    <location>
        <position position="139"/>
    </location>
    <ligand>
        <name>NADPH</name>
        <dbReference type="ChEBI" id="CHEBI:57783"/>
    </ligand>
</feature>
<dbReference type="SUPFAM" id="SSF48179">
    <property type="entry name" value="6-phosphogluconate dehydrogenase C-terminal domain-like"/>
    <property type="match status" value="1"/>
</dbReference>
<reference evidence="18 19" key="1">
    <citation type="journal article" date="2015" name="Antonie Van Leeuwenhoek">
        <title>Oricola cellulosilytica gen. nov., sp. nov., a cellulose-degrading bacterium of the family Phyllobacteriaceae isolated from surface seashore water, and emended descriptions of Mesorhizobium loti and Phyllobacterium myrsinacearum.</title>
        <authorList>
            <person name="Hameed A."/>
            <person name="Shahina M."/>
            <person name="Lai W.A."/>
            <person name="Lin S.Y."/>
            <person name="Young L.S."/>
            <person name="Liu Y.C."/>
            <person name="Hsu Y.H."/>
            <person name="Young C.C."/>
        </authorList>
    </citation>
    <scope>NUCLEOTIDE SEQUENCE [LARGE SCALE GENOMIC DNA]</scope>
    <source>
        <strain evidence="18 19">KCTC 52183</strain>
    </source>
</reference>
<dbReference type="PANTHER" id="PTHR11728:SF1">
    <property type="entry name" value="GLYCEROL-3-PHOSPHATE DEHYDROGENASE [NAD(+)] 2, CHLOROPLASTIC"/>
    <property type="match status" value="1"/>
</dbReference>
<feature type="domain" description="Glycerol-3-phosphate dehydrogenase NAD-dependent N-terminal" evidence="16">
    <location>
        <begin position="4"/>
        <end position="159"/>
    </location>
</feature>
<gene>
    <name evidence="10" type="primary">gpsA</name>
    <name evidence="18" type="ORF">E0D97_00140</name>
</gene>
<dbReference type="Pfam" id="PF07479">
    <property type="entry name" value="NAD_Gly3P_dh_C"/>
    <property type="match status" value="1"/>
</dbReference>
<evidence type="ECO:0000256" key="4">
    <source>
        <dbReference type="ARBA" id="ARBA00022857"/>
    </source>
</evidence>
<evidence type="ECO:0000256" key="14">
    <source>
        <dbReference type="RuleBase" id="RU000437"/>
    </source>
</evidence>
<feature type="binding site" evidence="10">
    <location>
        <position position="50"/>
    </location>
    <ligand>
        <name>NADPH</name>
        <dbReference type="ChEBI" id="CHEBI:57783"/>
    </ligand>
</feature>
<dbReference type="NCBIfam" id="NF000940">
    <property type="entry name" value="PRK00094.1-2"/>
    <property type="match status" value="1"/>
</dbReference>
<dbReference type="GO" id="GO:0005829">
    <property type="term" value="C:cytosol"/>
    <property type="evidence" value="ECO:0007669"/>
    <property type="project" value="TreeGrafter"/>
</dbReference>
<dbReference type="InterPro" id="IPR036291">
    <property type="entry name" value="NAD(P)-bd_dom_sf"/>
</dbReference>
<evidence type="ECO:0000256" key="11">
    <source>
        <dbReference type="PIRSR" id="PIRSR000114-1"/>
    </source>
</evidence>
<dbReference type="Gene3D" id="1.10.1040.10">
    <property type="entry name" value="N-(1-d-carboxylethyl)-l-norvaline Dehydrogenase, domain 2"/>
    <property type="match status" value="1"/>
</dbReference>
<dbReference type="GO" id="GO:0008654">
    <property type="term" value="P:phospholipid biosynthetic process"/>
    <property type="evidence" value="ECO:0007669"/>
    <property type="project" value="UniProtKB-KW"/>
</dbReference>
<dbReference type="NCBIfam" id="NF000942">
    <property type="entry name" value="PRK00094.1-4"/>
    <property type="match status" value="1"/>
</dbReference>
<dbReference type="PANTHER" id="PTHR11728">
    <property type="entry name" value="GLYCEROL-3-PHOSPHATE DEHYDROGENASE"/>
    <property type="match status" value="1"/>
</dbReference>
<keyword evidence="5 10" id="KW-0560">Oxidoreductase</keyword>
<evidence type="ECO:0000313" key="18">
    <source>
        <dbReference type="EMBL" id="TCD15888.1"/>
    </source>
</evidence>
<dbReference type="Proteomes" id="UP000291301">
    <property type="component" value="Unassembled WGS sequence"/>
</dbReference>
<dbReference type="InterPro" id="IPR006168">
    <property type="entry name" value="G3P_DH_NAD-dep"/>
</dbReference>
<proteinExistence type="inferred from homology"/>
<feature type="binding site" evidence="10">
    <location>
        <position position="275"/>
    </location>
    <ligand>
        <name>NADPH</name>
        <dbReference type="ChEBI" id="CHEBI:57783"/>
    </ligand>
</feature>
<evidence type="ECO:0000256" key="13">
    <source>
        <dbReference type="PIRSR" id="PIRSR000114-3"/>
    </source>
</evidence>
<dbReference type="InterPro" id="IPR011128">
    <property type="entry name" value="G3P_DH_NAD-dep_N"/>
</dbReference>
<comment type="caution">
    <text evidence="18">The sequence shown here is derived from an EMBL/GenBank/DDBJ whole genome shotgun (WGS) entry which is preliminary data.</text>
</comment>
<feature type="binding site" evidence="10">
    <location>
        <position position="273"/>
    </location>
    <ligand>
        <name>NADPH</name>
        <dbReference type="ChEBI" id="CHEBI:57783"/>
    </ligand>
</feature>
<evidence type="ECO:0000256" key="8">
    <source>
        <dbReference type="ARBA" id="ARBA00023209"/>
    </source>
</evidence>
<feature type="binding site" evidence="10">
    <location>
        <position position="254"/>
    </location>
    <ligand>
        <name>NADPH</name>
        <dbReference type="ChEBI" id="CHEBI:57783"/>
    </ligand>
</feature>
<name>A0A4R0PFM6_9HYPH</name>
<feature type="binding site" evidence="10">
    <location>
        <position position="253"/>
    </location>
    <ligand>
        <name>sn-glycerol 3-phosphate</name>
        <dbReference type="ChEBI" id="CHEBI:57597"/>
    </ligand>
</feature>
<evidence type="ECO:0000256" key="15">
    <source>
        <dbReference type="RuleBase" id="RU000439"/>
    </source>
</evidence>
<dbReference type="GO" id="GO:0005975">
    <property type="term" value="P:carbohydrate metabolic process"/>
    <property type="evidence" value="ECO:0007669"/>
    <property type="project" value="InterPro"/>
</dbReference>
<keyword evidence="7 10" id="KW-0443">Lipid metabolism</keyword>
<keyword evidence="3 10" id="KW-0547">Nucleotide-binding</keyword>
<feature type="binding site" evidence="12">
    <location>
        <position position="107"/>
    </location>
    <ligand>
        <name>substrate</name>
    </ligand>
</feature>
<dbReference type="InterPro" id="IPR006109">
    <property type="entry name" value="G3P_DH_NAD-dep_C"/>
</dbReference>
<sequence>MSGKIAVVGAGAWGTALAASVVRAGWSCLLLGRDSETAAKINELHRNPRYLGEIELPETLRMTLEPAEALAGAEIVLVAVPAQTVSSALPGLAAFAAPGSVFVSCAKGIDRETGRTMSGLMATLVGNDRAAVLSGPSFAIDVAAGLPTAVTVAASDIKTAKMLAESLSNPVLRCYASDDIPGVELGGALKNVLAIAAGIVHGRQLGASALAALTTRGFAELRRVAAALGGRPETLVGLSGLGDLILTCGSEKSRNFAYGAAIGRGAPLDELALAEGVKTAAMAARIAREHGVEAPIIAAVDAVLDGGLSVEAAIDRLMSRPLKTET</sequence>
<evidence type="ECO:0000313" key="19">
    <source>
        <dbReference type="Proteomes" id="UP000291301"/>
    </source>
</evidence>
<evidence type="ECO:0000259" key="17">
    <source>
        <dbReference type="Pfam" id="PF07479"/>
    </source>
</evidence>
<keyword evidence="10" id="KW-0963">Cytoplasm</keyword>
<dbReference type="HAMAP" id="MF_00394">
    <property type="entry name" value="NAD_Glyc3P_dehydrog"/>
    <property type="match status" value="1"/>
</dbReference>
<keyword evidence="6 10" id="KW-0520">NAD</keyword>
<dbReference type="GO" id="GO:0046168">
    <property type="term" value="P:glycerol-3-phosphate catabolic process"/>
    <property type="evidence" value="ECO:0007669"/>
    <property type="project" value="InterPro"/>
</dbReference>
<evidence type="ECO:0000256" key="5">
    <source>
        <dbReference type="ARBA" id="ARBA00023002"/>
    </source>
</evidence>
<dbReference type="PRINTS" id="PR00077">
    <property type="entry name" value="GPDHDRGNASE"/>
</dbReference>
<dbReference type="OrthoDB" id="9812273at2"/>
<evidence type="ECO:0000256" key="12">
    <source>
        <dbReference type="PIRSR" id="PIRSR000114-2"/>
    </source>
</evidence>
<dbReference type="GO" id="GO:0006650">
    <property type="term" value="P:glycerophospholipid metabolic process"/>
    <property type="evidence" value="ECO:0007669"/>
    <property type="project" value="UniProtKB-UniRule"/>
</dbReference>